<dbReference type="PANTHER" id="PTHR12598">
    <property type="entry name" value="COPPER HOMEOSTASIS PROTEIN CUTC"/>
    <property type="match status" value="1"/>
</dbReference>
<name>A0A9D1L629_9ACTN</name>
<dbReference type="InterPro" id="IPR005627">
    <property type="entry name" value="CutC-like"/>
</dbReference>
<comment type="caution">
    <text evidence="4">The sequence shown here is derived from an EMBL/GenBank/DDBJ whole genome shotgun (WGS) entry which is preliminary data.</text>
</comment>
<dbReference type="PANTHER" id="PTHR12598:SF0">
    <property type="entry name" value="COPPER HOMEOSTASIS PROTEIN CUTC HOMOLOG"/>
    <property type="match status" value="1"/>
</dbReference>
<dbReference type="FunFam" id="3.20.20.380:FF:000003">
    <property type="entry name" value="Copper homeostasis protein CutC"/>
    <property type="match status" value="1"/>
</dbReference>
<comment type="subcellular location">
    <subcellularLocation>
        <location evidence="3">Cytoplasm</location>
    </subcellularLocation>
</comment>
<proteinExistence type="inferred from homology"/>
<reference evidence="4" key="2">
    <citation type="journal article" date="2021" name="PeerJ">
        <title>Extensive microbial diversity within the chicken gut microbiome revealed by metagenomics and culture.</title>
        <authorList>
            <person name="Gilroy R."/>
            <person name="Ravi A."/>
            <person name="Getino M."/>
            <person name="Pursley I."/>
            <person name="Horton D.L."/>
            <person name="Alikhan N.F."/>
            <person name="Baker D."/>
            <person name="Gharbi K."/>
            <person name="Hall N."/>
            <person name="Watson M."/>
            <person name="Adriaenssens E.M."/>
            <person name="Foster-Nyarko E."/>
            <person name="Jarju S."/>
            <person name="Secka A."/>
            <person name="Antonio M."/>
            <person name="Oren A."/>
            <person name="Chaudhuri R.R."/>
            <person name="La Ragione R."/>
            <person name="Hildebrand F."/>
            <person name="Pallen M.J."/>
        </authorList>
    </citation>
    <scope>NUCLEOTIDE SEQUENCE</scope>
    <source>
        <strain evidence="4">ChiHjej12B11-29160</strain>
    </source>
</reference>
<reference evidence="4" key="1">
    <citation type="submission" date="2020-10" db="EMBL/GenBank/DDBJ databases">
        <authorList>
            <person name="Gilroy R."/>
        </authorList>
    </citation>
    <scope>NUCLEOTIDE SEQUENCE</scope>
    <source>
        <strain evidence="4">ChiHjej12B11-29160</strain>
    </source>
</reference>
<dbReference type="SUPFAM" id="SSF110395">
    <property type="entry name" value="CutC-like"/>
    <property type="match status" value="1"/>
</dbReference>
<sequence>MIKEFCAENMEHVAQAVAAGAQRIELCDNLAVGGTTPSYGVIRAAVAFAREQGVEVMCMVRPRGGNFAYTDDEAAMMRDDLLCAKNLGVHGVVFGCLHNSSIDQELTRELIRLAHEPTDTVPQGIAVTFHMAFDAIDPDKQLVAIDWLAHEGVERILTHGGAAGTPIEENIGRLQEYISYASGRIIVLPGGGITWKNAEAVANELGVSEVHGTKIVNI</sequence>
<evidence type="ECO:0000256" key="2">
    <source>
        <dbReference type="ARBA" id="ARBA00022490"/>
    </source>
</evidence>
<dbReference type="AlphaFoldDB" id="A0A9D1L629"/>
<dbReference type="Pfam" id="PF03932">
    <property type="entry name" value="CutC"/>
    <property type="match status" value="1"/>
</dbReference>
<dbReference type="EMBL" id="DVMQ01000018">
    <property type="protein sequence ID" value="HIU24638.1"/>
    <property type="molecule type" value="Genomic_DNA"/>
</dbReference>
<evidence type="ECO:0000256" key="1">
    <source>
        <dbReference type="ARBA" id="ARBA00007768"/>
    </source>
</evidence>
<comment type="similarity">
    <text evidence="1 3">Belongs to the CutC family.</text>
</comment>
<dbReference type="Gene3D" id="3.20.20.380">
    <property type="entry name" value="Copper homeostasis (CutC) domain"/>
    <property type="match status" value="1"/>
</dbReference>
<organism evidence="4 5">
    <name type="scientific">Candidatus Coprovicinus avistercoris</name>
    <dbReference type="NCBI Taxonomy" id="2840754"/>
    <lineage>
        <taxon>Bacteria</taxon>
        <taxon>Bacillati</taxon>
        <taxon>Actinomycetota</taxon>
        <taxon>Coriobacteriia</taxon>
        <taxon>Coriobacteriales</taxon>
        <taxon>Coriobacteriaceae</taxon>
        <taxon>Coriobacteriaceae incertae sedis</taxon>
        <taxon>Candidatus Coprovicinus</taxon>
    </lineage>
</organism>
<dbReference type="HAMAP" id="MF_00795">
    <property type="entry name" value="CutC"/>
    <property type="match status" value="1"/>
</dbReference>
<dbReference type="GO" id="GO:0005737">
    <property type="term" value="C:cytoplasm"/>
    <property type="evidence" value="ECO:0007669"/>
    <property type="project" value="UniProtKB-SubCell"/>
</dbReference>
<evidence type="ECO:0000313" key="4">
    <source>
        <dbReference type="EMBL" id="HIU24638.1"/>
    </source>
</evidence>
<evidence type="ECO:0000256" key="3">
    <source>
        <dbReference type="HAMAP-Rule" id="MF_00795"/>
    </source>
</evidence>
<comment type="caution">
    <text evidence="3">Once thought to be involved in copper homeostasis, experiments in E.coli have shown this is not the case.</text>
</comment>
<accession>A0A9D1L629</accession>
<protein>
    <recommendedName>
        <fullName evidence="3">PF03932 family protein CutC</fullName>
    </recommendedName>
</protein>
<evidence type="ECO:0000313" key="5">
    <source>
        <dbReference type="Proteomes" id="UP000824078"/>
    </source>
</evidence>
<dbReference type="InterPro" id="IPR036822">
    <property type="entry name" value="CutC-like_dom_sf"/>
</dbReference>
<dbReference type="GO" id="GO:0005507">
    <property type="term" value="F:copper ion binding"/>
    <property type="evidence" value="ECO:0007669"/>
    <property type="project" value="TreeGrafter"/>
</dbReference>
<keyword evidence="2 3" id="KW-0963">Cytoplasm</keyword>
<dbReference type="Proteomes" id="UP000824078">
    <property type="component" value="Unassembled WGS sequence"/>
</dbReference>
<gene>
    <name evidence="3" type="primary">cutC</name>
    <name evidence="4" type="ORF">IAD17_06920</name>
</gene>